<dbReference type="AlphaFoldDB" id="A0A8X6H3X0"/>
<organism evidence="2 3">
    <name type="scientific">Trichonephila clavata</name>
    <name type="common">Joro spider</name>
    <name type="synonym">Nephila clavata</name>
    <dbReference type="NCBI Taxonomy" id="2740835"/>
    <lineage>
        <taxon>Eukaryota</taxon>
        <taxon>Metazoa</taxon>
        <taxon>Ecdysozoa</taxon>
        <taxon>Arthropoda</taxon>
        <taxon>Chelicerata</taxon>
        <taxon>Arachnida</taxon>
        <taxon>Araneae</taxon>
        <taxon>Araneomorphae</taxon>
        <taxon>Entelegynae</taxon>
        <taxon>Araneoidea</taxon>
        <taxon>Nephilidae</taxon>
        <taxon>Trichonephila</taxon>
    </lineage>
</organism>
<accession>A0A8X6H3X0</accession>
<sequence>MVRRTVEGIVRRKFIYGAVVTKGPFRPFRSSNRENHRILENCQNISSSTERTDRGSEGGTQAMIHPANWRNYE</sequence>
<dbReference type="OrthoDB" id="6424640at2759"/>
<dbReference type="EMBL" id="BMAO01007534">
    <property type="protein sequence ID" value="GFR16577.1"/>
    <property type="molecule type" value="Genomic_DNA"/>
</dbReference>
<evidence type="ECO:0000256" key="1">
    <source>
        <dbReference type="SAM" id="MobiDB-lite"/>
    </source>
</evidence>
<reference evidence="2" key="1">
    <citation type="submission" date="2020-07" db="EMBL/GenBank/DDBJ databases">
        <title>Multicomponent nature underlies the extraordinary mechanical properties of spider dragline silk.</title>
        <authorList>
            <person name="Kono N."/>
            <person name="Nakamura H."/>
            <person name="Mori M."/>
            <person name="Yoshida Y."/>
            <person name="Ohtoshi R."/>
            <person name="Malay A.D."/>
            <person name="Moran D.A.P."/>
            <person name="Tomita M."/>
            <person name="Numata K."/>
            <person name="Arakawa K."/>
        </authorList>
    </citation>
    <scope>NUCLEOTIDE SEQUENCE</scope>
</reference>
<name>A0A8X6H3X0_TRICU</name>
<evidence type="ECO:0000313" key="2">
    <source>
        <dbReference type="EMBL" id="GFR16577.1"/>
    </source>
</evidence>
<dbReference type="Proteomes" id="UP000887116">
    <property type="component" value="Unassembled WGS sequence"/>
</dbReference>
<protein>
    <submittedName>
        <fullName evidence="2">Uncharacterized protein</fullName>
    </submittedName>
</protein>
<gene>
    <name evidence="2" type="ORF">TNCT_446141</name>
</gene>
<evidence type="ECO:0000313" key="3">
    <source>
        <dbReference type="Proteomes" id="UP000887116"/>
    </source>
</evidence>
<keyword evidence="3" id="KW-1185">Reference proteome</keyword>
<feature type="region of interest" description="Disordered" evidence="1">
    <location>
        <begin position="44"/>
        <end position="73"/>
    </location>
</feature>
<comment type="caution">
    <text evidence="2">The sequence shown here is derived from an EMBL/GenBank/DDBJ whole genome shotgun (WGS) entry which is preliminary data.</text>
</comment>
<proteinExistence type="predicted"/>